<dbReference type="Pfam" id="PF05130">
    <property type="entry name" value="FlgN"/>
    <property type="match status" value="1"/>
</dbReference>
<evidence type="ECO:0000313" key="2">
    <source>
        <dbReference type="EMBL" id="QEZ70137.1"/>
    </source>
</evidence>
<name>A0A5P3XIG7_PARBF</name>
<evidence type="ECO:0000256" key="1">
    <source>
        <dbReference type="ARBA" id="ARBA00022795"/>
    </source>
</evidence>
<dbReference type="AlphaFoldDB" id="A0A5P3XIG7"/>
<dbReference type="Gene3D" id="1.20.58.300">
    <property type="entry name" value="FlgN-like"/>
    <property type="match status" value="1"/>
</dbReference>
<proteinExistence type="predicted"/>
<keyword evidence="1" id="KW-1005">Bacterial flagellum biogenesis</keyword>
<dbReference type="RefSeq" id="WP_150887081.1">
    <property type="nucleotide sequence ID" value="NZ_CP032452.1"/>
</dbReference>
<dbReference type="EMBL" id="CP032452">
    <property type="protein sequence ID" value="QEZ70137.1"/>
    <property type="molecule type" value="Genomic_DNA"/>
</dbReference>
<accession>A0A5P3XIG7</accession>
<keyword evidence="2" id="KW-0282">Flagellum</keyword>
<evidence type="ECO:0000313" key="3">
    <source>
        <dbReference type="Proteomes" id="UP000326961"/>
    </source>
</evidence>
<dbReference type="InterPro" id="IPR007809">
    <property type="entry name" value="FlgN-like"/>
</dbReference>
<dbReference type="GO" id="GO:0044780">
    <property type="term" value="P:bacterial-type flagellum assembly"/>
    <property type="evidence" value="ECO:0007669"/>
    <property type="project" value="InterPro"/>
</dbReference>
<keyword evidence="2" id="KW-0966">Cell projection</keyword>
<sequence length="137" mass="15926">MSPELKVIIYEQRKMFKELLNLLDEQYDLILGKDPTLLDKIARKLENVSRDIAKLEIQRRNIVGSDFSMGTLIEENEDKNIKEAYEEIKSTIKMIEVQKESNHVILKQKLFFTKKMLNVIKPSQGTGTYNYCGQVGK</sequence>
<protein>
    <submittedName>
        <fullName evidence="2">Flagellar protein FlgN</fullName>
    </submittedName>
</protein>
<dbReference type="SUPFAM" id="SSF140566">
    <property type="entry name" value="FlgN-like"/>
    <property type="match status" value="1"/>
</dbReference>
<reference evidence="2 3" key="1">
    <citation type="submission" date="2018-09" db="EMBL/GenBank/DDBJ databases">
        <title>A clostridial neurotoxin that targets Anopheles mosquitoes.</title>
        <authorList>
            <person name="Contreras E."/>
            <person name="Masuyer G."/>
            <person name="Qureshi N."/>
            <person name="Chawla S."/>
            <person name="Lim H.L."/>
            <person name="Chen J."/>
            <person name="Stenmark P."/>
            <person name="Gill S."/>
        </authorList>
    </citation>
    <scope>NUCLEOTIDE SEQUENCE [LARGE SCALE GENOMIC DNA]</scope>
    <source>
        <strain evidence="2 3">Cbm</strain>
    </source>
</reference>
<dbReference type="InterPro" id="IPR036679">
    <property type="entry name" value="FlgN-like_sf"/>
</dbReference>
<keyword evidence="2" id="KW-0969">Cilium</keyword>
<gene>
    <name evidence="2" type="ORF">D4A35_15010</name>
</gene>
<organism evidence="2 3">
    <name type="scientific">Paraclostridium bifermentans</name>
    <name type="common">Clostridium bifermentans</name>
    <dbReference type="NCBI Taxonomy" id="1490"/>
    <lineage>
        <taxon>Bacteria</taxon>
        <taxon>Bacillati</taxon>
        <taxon>Bacillota</taxon>
        <taxon>Clostridia</taxon>
        <taxon>Peptostreptococcales</taxon>
        <taxon>Peptostreptococcaceae</taxon>
        <taxon>Paraclostridium</taxon>
    </lineage>
</organism>
<dbReference type="Proteomes" id="UP000326961">
    <property type="component" value="Chromosome"/>
</dbReference>